<protein>
    <recommendedName>
        <fullName evidence="9">Transmembrane protein 115</fullName>
    </recommendedName>
</protein>
<comment type="caution">
    <text evidence="7">The sequence shown here is derived from an EMBL/GenBank/DDBJ whole genome shotgun (WGS) entry which is preliminary data.</text>
</comment>
<accession>A0A482WUA1</accession>
<evidence type="ECO:0008006" key="9">
    <source>
        <dbReference type="Google" id="ProtNLM"/>
    </source>
</evidence>
<dbReference type="SUPFAM" id="SSF144091">
    <property type="entry name" value="Rhomboid-like"/>
    <property type="match status" value="1"/>
</dbReference>
<keyword evidence="8" id="KW-1185">Reference proteome</keyword>
<keyword evidence="3 6" id="KW-1133">Transmembrane helix</keyword>
<dbReference type="InterPro" id="IPR013861">
    <property type="entry name" value="TMEM115/Pdh1/Rbl19"/>
</dbReference>
<feature type="compositionally biased region" description="Polar residues" evidence="5">
    <location>
        <begin position="344"/>
        <end position="361"/>
    </location>
</feature>
<dbReference type="EMBL" id="QKKF02026138">
    <property type="protein sequence ID" value="RZF36610.1"/>
    <property type="molecule type" value="Genomic_DNA"/>
</dbReference>
<dbReference type="FunFam" id="1.20.1540.10:FF:000004">
    <property type="entry name" value="Transmembrane protein 115"/>
    <property type="match status" value="1"/>
</dbReference>
<sequence>MASLNVKILNKNLPYIRQQLSALLGNTSGPVKFICCVVFFTYFLSFSDDYVHVISITPGYILPSSFWIWTYFTYCFMEFHFWEVCLDVITVALCGKLIEPLWGQMEVMTFFAIVNIGVATLSTLFYLFLYMCTNNPDVLFNIHIHGLAGYLAGLTVAVKQIMPDHPIVKTPLGKLSNRNLPMCIFTISFLLYVIGLLEGTNPTMFLSGLLVSWTYLRFYQSHTNGTRGDMADHFTFASFFPNVVQPPIGVMSNTIYSGLVRIGVCRKTVRKFDLASAPSGVTITLPGNDPQDMERRRQLALKALSERLSKADHVTGPKLASRTKQETSISIPVVPPMPMPPPSTAANSTSVNIPDAAPSNT</sequence>
<feature type="region of interest" description="Disordered" evidence="5">
    <location>
        <begin position="312"/>
        <end position="361"/>
    </location>
</feature>
<dbReference type="InterPro" id="IPR035952">
    <property type="entry name" value="Rhomboid-like_sf"/>
</dbReference>
<keyword evidence="2 6" id="KW-0812">Transmembrane</keyword>
<proteinExistence type="predicted"/>
<feature type="transmembrane region" description="Helical" evidence="6">
    <location>
        <begin position="138"/>
        <end position="158"/>
    </location>
</feature>
<evidence type="ECO:0000313" key="8">
    <source>
        <dbReference type="Proteomes" id="UP000291343"/>
    </source>
</evidence>
<dbReference type="SMART" id="SM01160">
    <property type="entry name" value="DUF1751"/>
    <property type="match status" value="1"/>
</dbReference>
<evidence type="ECO:0000256" key="2">
    <source>
        <dbReference type="ARBA" id="ARBA00022692"/>
    </source>
</evidence>
<organism evidence="7 8">
    <name type="scientific">Laodelphax striatellus</name>
    <name type="common">Small brown planthopper</name>
    <name type="synonym">Delphax striatella</name>
    <dbReference type="NCBI Taxonomy" id="195883"/>
    <lineage>
        <taxon>Eukaryota</taxon>
        <taxon>Metazoa</taxon>
        <taxon>Ecdysozoa</taxon>
        <taxon>Arthropoda</taxon>
        <taxon>Hexapoda</taxon>
        <taxon>Insecta</taxon>
        <taxon>Pterygota</taxon>
        <taxon>Neoptera</taxon>
        <taxon>Paraneoptera</taxon>
        <taxon>Hemiptera</taxon>
        <taxon>Auchenorrhyncha</taxon>
        <taxon>Fulgoroidea</taxon>
        <taxon>Delphacidae</taxon>
        <taxon>Criomorphinae</taxon>
        <taxon>Laodelphax</taxon>
    </lineage>
</organism>
<dbReference type="FunCoup" id="A0A482WUA1">
    <property type="interactions" value="1809"/>
</dbReference>
<dbReference type="Gene3D" id="1.20.1540.10">
    <property type="entry name" value="Rhomboid-like"/>
    <property type="match status" value="1"/>
</dbReference>
<evidence type="ECO:0000313" key="7">
    <source>
        <dbReference type="EMBL" id="RZF36610.1"/>
    </source>
</evidence>
<evidence type="ECO:0000256" key="3">
    <source>
        <dbReference type="ARBA" id="ARBA00022989"/>
    </source>
</evidence>
<feature type="compositionally biased region" description="Pro residues" evidence="5">
    <location>
        <begin position="333"/>
        <end position="343"/>
    </location>
</feature>
<feature type="transmembrane region" description="Helical" evidence="6">
    <location>
        <begin position="110"/>
        <end position="131"/>
    </location>
</feature>
<dbReference type="PANTHER" id="PTHR13377:SF3">
    <property type="entry name" value="TRANSMEMBRANE PROTEIN 115"/>
    <property type="match status" value="1"/>
</dbReference>
<dbReference type="GO" id="GO:0016020">
    <property type="term" value="C:membrane"/>
    <property type="evidence" value="ECO:0007669"/>
    <property type="project" value="UniProtKB-SubCell"/>
</dbReference>
<dbReference type="InParanoid" id="A0A482WUA1"/>
<evidence type="ECO:0000256" key="6">
    <source>
        <dbReference type="SAM" id="Phobius"/>
    </source>
</evidence>
<dbReference type="Pfam" id="PF08551">
    <property type="entry name" value="DUF1751"/>
    <property type="match status" value="1"/>
</dbReference>
<feature type="transmembrane region" description="Helical" evidence="6">
    <location>
        <begin position="178"/>
        <end position="197"/>
    </location>
</feature>
<dbReference type="AlphaFoldDB" id="A0A482WUA1"/>
<comment type="subcellular location">
    <subcellularLocation>
        <location evidence="1">Membrane</location>
        <topology evidence="1">Multi-pass membrane protein</topology>
    </subcellularLocation>
</comment>
<gene>
    <name evidence="7" type="ORF">LSTR_LSTR007313</name>
</gene>
<dbReference type="GO" id="GO:0006890">
    <property type="term" value="P:retrograde vesicle-mediated transport, Golgi to endoplasmic reticulum"/>
    <property type="evidence" value="ECO:0007669"/>
    <property type="project" value="InterPro"/>
</dbReference>
<keyword evidence="4 6" id="KW-0472">Membrane</keyword>
<evidence type="ECO:0000256" key="4">
    <source>
        <dbReference type="ARBA" id="ARBA00023136"/>
    </source>
</evidence>
<dbReference type="GO" id="GO:0005794">
    <property type="term" value="C:Golgi apparatus"/>
    <property type="evidence" value="ECO:0007669"/>
    <property type="project" value="TreeGrafter"/>
</dbReference>
<evidence type="ECO:0000256" key="5">
    <source>
        <dbReference type="SAM" id="MobiDB-lite"/>
    </source>
</evidence>
<dbReference type="Proteomes" id="UP000291343">
    <property type="component" value="Unassembled WGS sequence"/>
</dbReference>
<feature type="transmembrane region" description="Helical" evidence="6">
    <location>
        <begin position="20"/>
        <end position="44"/>
    </location>
</feature>
<reference evidence="7 8" key="1">
    <citation type="journal article" date="2017" name="Gigascience">
        <title>Genome sequence of the small brown planthopper, Laodelphax striatellus.</title>
        <authorList>
            <person name="Zhu J."/>
            <person name="Jiang F."/>
            <person name="Wang X."/>
            <person name="Yang P."/>
            <person name="Bao Y."/>
            <person name="Zhao W."/>
            <person name="Wang W."/>
            <person name="Lu H."/>
            <person name="Wang Q."/>
            <person name="Cui N."/>
            <person name="Li J."/>
            <person name="Chen X."/>
            <person name="Luo L."/>
            <person name="Yu J."/>
            <person name="Kang L."/>
            <person name="Cui F."/>
        </authorList>
    </citation>
    <scope>NUCLEOTIDE SEQUENCE [LARGE SCALE GENOMIC DNA]</scope>
    <source>
        <strain evidence="7">Lst14</strain>
    </source>
</reference>
<dbReference type="PANTHER" id="PTHR13377">
    <property type="entry name" value="PLACENTAL PROTEIN 6"/>
    <property type="match status" value="1"/>
</dbReference>
<name>A0A482WUA1_LAOST</name>
<dbReference type="STRING" id="195883.A0A482WUA1"/>
<feature type="transmembrane region" description="Helical" evidence="6">
    <location>
        <begin position="50"/>
        <end position="72"/>
    </location>
</feature>
<evidence type="ECO:0000256" key="1">
    <source>
        <dbReference type="ARBA" id="ARBA00004141"/>
    </source>
</evidence>
<dbReference type="OrthoDB" id="73612at2759"/>